<keyword evidence="2" id="KW-0809">Transit peptide</keyword>
<dbReference type="InterPro" id="IPR023335">
    <property type="entry name" value="ATP12_ortho_dom_sf"/>
</dbReference>
<name>A0ABV2L4U8_9HYPH</name>
<dbReference type="Pfam" id="PF07542">
    <property type="entry name" value="ATP12"/>
    <property type="match status" value="1"/>
</dbReference>
<evidence type="ECO:0000313" key="5">
    <source>
        <dbReference type="EMBL" id="MET3692862.1"/>
    </source>
</evidence>
<dbReference type="EMBL" id="JBEPMM010000005">
    <property type="protein sequence ID" value="MET3692862.1"/>
    <property type="molecule type" value="Genomic_DNA"/>
</dbReference>
<proteinExistence type="inferred from homology"/>
<dbReference type="Gene3D" id="1.10.3580.10">
    <property type="entry name" value="ATP12 ATPase"/>
    <property type="match status" value="1"/>
</dbReference>
<dbReference type="InterPro" id="IPR042272">
    <property type="entry name" value="ATP12_ATP_synth-F1-assembly_N"/>
</dbReference>
<sequence length="269" mass="28467">MSDDPTPADPQTPEWLGGSEGPPPDPTRSARGPAKPALPKRFYEAAGLAPHGEGFRLTLDGRPANTPARNPLALPTRALAEAVAAEWAAQVAVIDPATMPLTRLANTAIDGVAPRRDAVVDDLSAYAGTDLLAYRAGEPDRLVRAQGEAWDPVLDWAHAALGARFILGEGVMHVTQPDTTVAALRRGIEETEGPFRLAALHTLTTLTGSLVLALAVLRDHLSPAEAWAAAHVDETYQASVWGGDAEAEARHALRQAEFEAAARLAQLSR</sequence>
<organism evidence="5 6">
    <name type="scientific">Methylobacterium goesingense</name>
    <dbReference type="NCBI Taxonomy" id="243690"/>
    <lineage>
        <taxon>Bacteria</taxon>
        <taxon>Pseudomonadati</taxon>
        <taxon>Pseudomonadota</taxon>
        <taxon>Alphaproteobacteria</taxon>
        <taxon>Hyphomicrobiales</taxon>
        <taxon>Methylobacteriaceae</taxon>
        <taxon>Methylobacterium</taxon>
    </lineage>
</organism>
<dbReference type="InterPro" id="IPR011419">
    <property type="entry name" value="ATP12_ATP_synth-F1-assembly"/>
</dbReference>
<gene>
    <name evidence="5" type="ORF">ABID43_002402</name>
</gene>
<dbReference type="RefSeq" id="WP_238277626.1">
    <property type="nucleotide sequence ID" value="NZ_BPQL01000023.1"/>
</dbReference>
<evidence type="ECO:0000256" key="2">
    <source>
        <dbReference type="ARBA" id="ARBA00022946"/>
    </source>
</evidence>
<comment type="caution">
    <text evidence="5">The sequence shown here is derived from an EMBL/GenBank/DDBJ whole genome shotgun (WGS) entry which is preliminary data.</text>
</comment>
<evidence type="ECO:0000256" key="1">
    <source>
        <dbReference type="ARBA" id="ARBA00008231"/>
    </source>
</evidence>
<dbReference type="PANTHER" id="PTHR21013">
    <property type="entry name" value="ATP SYNTHASE MITOCHONDRIAL F1 COMPLEX ASSEMBLY FACTOR 2/ATP12 PROTEIN, MITOCHONDRIAL PRECURSOR"/>
    <property type="match status" value="1"/>
</dbReference>
<evidence type="ECO:0000256" key="4">
    <source>
        <dbReference type="SAM" id="MobiDB-lite"/>
    </source>
</evidence>
<evidence type="ECO:0000313" key="6">
    <source>
        <dbReference type="Proteomes" id="UP001549145"/>
    </source>
</evidence>
<dbReference type="Gene3D" id="3.30.2180.10">
    <property type="entry name" value="ATP12-like"/>
    <property type="match status" value="1"/>
</dbReference>
<accession>A0ABV2L4U8</accession>
<protein>
    <submittedName>
        <fullName evidence="5">Chaperone required for assembly of F1-ATPase</fullName>
    </submittedName>
</protein>
<comment type="similarity">
    <text evidence="1">Belongs to the ATP12 family.</text>
</comment>
<feature type="region of interest" description="Disordered" evidence="4">
    <location>
        <begin position="1"/>
        <end position="37"/>
    </location>
</feature>
<dbReference type="Proteomes" id="UP001549145">
    <property type="component" value="Unassembled WGS sequence"/>
</dbReference>
<dbReference type="PANTHER" id="PTHR21013:SF10">
    <property type="entry name" value="ATP SYNTHASE MITOCHONDRIAL F1 COMPLEX ASSEMBLY FACTOR 2"/>
    <property type="match status" value="1"/>
</dbReference>
<reference evidence="5 6" key="1">
    <citation type="submission" date="2024-06" db="EMBL/GenBank/DDBJ databases">
        <title>Genomic Encyclopedia of Type Strains, Phase IV (KMG-IV): sequencing the most valuable type-strain genomes for metagenomic binning, comparative biology and taxonomic classification.</title>
        <authorList>
            <person name="Goeker M."/>
        </authorList>
    </citation>
    <scope>NUCLEOTIDE SEQUENCE [LARGE SCALE GENOMIC DNA]</scope>
    <source>
        <strain evidence="5 6">DSM 21331</strain>
    </source>
</reference>
<keyword evidence="3" id="KW-0143">Chaperone</keyword>
<evidence type="ECO:0000256" key="3">
    <source>
        <dbReference type="ARBA" id="ARBA00023186"/>
    </source>
</evidence>
<dbReference type="SUPFAM" id="SSF160909">
    <property type="entry name" value="ATP12-like"/>
    <property type="match status" value="1"/>
</dbReference>
<keyword evidence="6" id="KW-1185">Reference proteome</keyword>